<evidence type="ECO:0000313" key="2">
    <source>
        <dbReference type="Proteomes" id="UP001204746"/>
    </source>
</evidence>
<accession>A0ABT1VB52</accession>
<dbReference type="Proteomes" id="UP001204746">
    <property type="component" value="Unassembled WGS sequence"/>
</dbReference>
<proteinExistence type="predicted"/>
<protein>
    <submittedName>
        <fullName evidence="1">Uncharacterized protein</fullName>
    </submittedName>
</protein>
<comment type="caution">
    <text evidence="1">The sequence shown here is derived from an EMBL/GenBank/DDBJ whole genome shotgun (WGS) entry which is preliminary data.</text>
</comment>
<name>A0ABT1VB52_9ACTN</name>
<evidence type="ECO:0000313" key="1">
    <source>
        <dbReference type="EMBL" id="MCQ8194628.1"/>
    </source>
</evidence>
<dbReference type="RefSeq" id="WP_256655392.1">
    <property type="nucleotide sequence ID" value="NZ_JANIAA010000051.1"/>
</dbReference>
<organism evidence="1 2">
    <name type="scientific">Streptomyces rugosispiralis</name>
    <dbReference type="NCBI Taxonomy" id="2967341"/>
    <lineage>
        <taxon>Bacteria</taxon>
        <taxon>Bacillati</taxon>
        <taxon>Actinomycetota</taxon>
        <taxon>Actinomycetes</taxon>
        <taxon>Kitasatosporales</taxon>
        <taxon>Streptomycetaceae</taxon>
        <taxon>Streptomyces</taxon>
    </lineage>
</organism>
<gene>
    <name evidence="1" type="ORF">NP777_41665</name>
</gene>
<keyword evidence="2" id="KW-1185">Reference proteome</keyword>
<sequence length="243" mass="25260">MPDLHMSPEVRALLGPEGLARAAEVSLTDGQCVTCRQPLDGTVNMVVRTNGSFTHVVYVHDRCGPSEVIPMGPDFAPAAPADGYDMTMTAAVLDHGGADLPVLVAETVGKAYIVQDGPGELTNVVASHLLGQGFHLVSRLRQAPPQVPEWVGVLLLGHGPAGEDGLLVLDPEGGKFYAGSVDLPDGWLTQAARYGWAIFYVGNVGLTAPRQDARTTVKALRTAAQAGQLVGARIAVGTPPAGA</sequence>
<dbReference type="EMBL" id="JANIAA010000051">
    <property type="protein sequence ID" value="MCQ8194628.1"/>
    <property type="molecule type" value="Genomic_DNA"/>
</dbReference>
<reference evidence="1 2" key="1">
    <citation type="submission" date="2022-07" db="EMBL/GenBank/DDBJ databases">
        <authorList>
            <person name="Phongsopitanun W."/>
            <person name="Tanasupawat S."/>
        </authorList>
    </citation>
    <scope>NUCLEOTIDE SEQUENCE [LARGE SCALE GENOMIC DNA]</scope>
    <source>
        <strain evidence="1 2">RCU-064</strain>
    </source>
</reference>